<gene>
    <name evidence="2" type="ORF">LR48_Vigan468s000600</name>
</gene>
<feature type="region of interest" description="Disordered" evidence="1">
    <location>
        <begin position="1"/>
        <end position="49"/>
    </location>
</feature>
<protein>
    <submittedName>
        <fullName evidence="2">Uncharacterized protein</fullName>
    </submittedName>
</protein>
<name>A0A0L9TCG2_PHAAN</name>
<dbReference type="Gramene" id="KOM27844">
    <property type="protein sequence ID" value="KOM27844"/>
    <property type="gene ID" value="LR48_Vigan468s000600"/>
</dbReference>
<reference evidence="3" key="1">
    <citation type="journal article" date="2015" name="Proc. Natl. Acad. Sci. U.S.A.">
        <title>Genome sequencing of adzuki bean (Vigna angularis) provides insight into high starch and low fat accumulation and domestication.</title>
        <authorList>
            <person name="Yang K."/>
            <person name="Tian Z."/>
            <person name="Chen C."/>
            <person name="Luo L."/>
            <person name="Zhao B."/>
            <person name="Wang Z."/>
            <person name="Yu L."/>
            <person name="Li Y."/>
            <person name="Sun Y."/>
            <person name="Li W."/>
            <person name="Chen Y."/>
            <person name="Li Y."/>
            <person name="Zhang Y."/>
            <person name="Ai D."/>
            <person name="Zhao J."/>
            <person name="Shang C."/>
            <person name="Ma Y."/>
            <person name="Wu B."/>
            <person name="Wang M."/>
            <person name="Gao L."/>
            <person name="Sun D."/>
            <person name="Zhang P."/>
            <person name="Guo F."/>
            <person name="Wang W."/>
            <person name="Li Y."/>
            <person name="Wang J."/>
            <person name="Varshney R.K."/>
            <person name="Wang J."/>
            <person name="Ling H.Q."/>
            <person name="Wan P."/>
        </authorList>
    </citation>
    <scope>NUCLEOTIDE SEQUENCE</scope>
    <source>
        <strain evidence="3">cv. Jingnong 6</strain>
    </source>
</reference>
<dbReference type="Proteomes" id="UP000053144">
    <property type="component" value="Unassembled WGS sequence"/>
</dbReference>
<dbReference type="AlphaFoldDB" id="A0A0L9TCG2"/>
<proteinExistence type="predicted"/>
<dbReference type="EMBL" id="KQ258399">
    <property type="protein sequence ID" value="KOM27844.1"/>
    <property type="molecule type" value="Genomic_DNA"/>
</dbReference>
<evidence type="ECO:0000256" key="1">
    <source>
        <dbReference type="SAM" id="MobiDB-lite"/>
    </source>
</evidence>
<feature type="compositionally biased region" description="Polar residues" evidence="1">
    <location>
        <begin position="1"/>
        <end position="13"/>
    </location>
</feature>
<evidence type="ECO:0000313" key="2">
    <source>
        <dbReference type="EMBL" id="KOM27844.1"/>
    </source>
</evidence>
<organism evidence="2 3">
    <name type="scientific">Phaseolus angularis</name>
    <name type="common">Azuki bean</name>
    <name type="synonym">Vigna angularis</name>
    <dbReference type="NCBI Taxonomy" id="3914"/>
    <lineage>
        <taxon>Eukaryota</taxon>
        <taxon>Viridiplantae</taxon>
        <taxon>Streptophyta</taxon>
        <taxon>Embryophyta</taxon>
        <taxon>Tracheophyta</taxon>
        <taxon>Spermatophyta</taxon>
        <taxon>Magnoliopsida</taxon>
        <taxon>eudicotyledons</taxon>
        <taxon>Gunneridae</taxon>
        <taxon>Pentapetalae</taxon>
        <taxon>rosids</taxon>
        <taxon>fabids</taxon>
        <taxon>Fabales</taxon>
        <taxon>Fabaceae</taxon>
        <taxon>Papilionoideae</taxon>
        <taxon>50 kb inversion clade</taxon>
        <taxon>NPAAA clade</taxon>
        <taxon>indigoferoid/millettioid clade</taxon>
        <taxon>Phaseoleae</taxon>
        <taxon>Vigna</taxon>
    </lineage>
</organism>
<accession>A0A0L9TCG2</accession>
<feature type="compositionally biased region" description="Low complexity" evidence="1">
    <location>
        <begin position="14"/>
        <end position="34"/>
    </location>
</feature>
<sequence>MSSNNMILNTLCYTTRPAPRTNNTNSSSSRSSSTATIQKVFSRKYEKKK</sequence>
<evidence type="ECO:0000313" key="3">
    <source>
        <dbReference type="Proteomes" id="UP000053144"/>
    </source>
</evidence>